<accession>A0A5N5FBY8</accession>
<evidence type="ECO:0000313" key="3">
    <source>
        <dbReference type="EMBL" id="KAB2600618.1"/>
    </source>
</evidence>
<keyword evidence="4" id="KW-1185">Reference proteome</keyword>
<keyword evidence="2" id="KW-1133">Transmembrane helix</keyword>
<reference evidence="3 4" key="1">
    <citation type="submission" date="2019-09" db="EMBL/GenBank/DDBJ databases">
        <authorList>
            <person name="Ou C."/>
        </authorList>
    </citation>
    <scope>NUCLEOTIDE SEQUENCE [LARGE SCALE GENOMIC DNA]</scope>
    <source>
        <strain evidence="3">S2</strain>
        <tissue evidence="3">Leaf</tissue>
    </source>
</reference>
<dbReference type="PANTHER" id="PTHR33287:SF2">
    <property type="entry name" value="TRANSMEMBRANE PROTEIN"/>
    <property type="match status" value="1"/>
</dbReference>
<feature type="transmembrane region" description="Helical" evidence="2">
    <location>
        <begin position="58"/>
        <end position="77"/>
    </location>
</feature>
<protein>
    <submittedName>
        <fullName evidence="3">Uncharacterized protein</fullName>
    </submittedName>
</protein>
<dbReference type="AlphaFoldDB" id="A0A5N5FBY8"/>
<feature type="transmembrane region" description="Helical" evidence="2">
    <location>
        <begin position="83"/>
        <end position="104"/>
    </location>
</feature>
<name>A0A5N5FBY8_9ROSA</name>
<feature type="compositionally biased region" description="Pro residues" evidence="1">
    <location>
        <begin position="137"/>
        <end position="149"/>
    </location>
</feature>
<feature type="region of interest" description="Disordered" evidence="1">
    <location>
        <begin position="132"/>
        <end position="194"/>
    </location>
</feature>
<evidence type="ECO:0000256" key="2">
    <source>
        <dbReference type="SAM" id="Phobius"/>
    </source>
</evidence>
<reference evidence="3 4" key="2">
    <citation type="submission" date="2019-11" db="EMBL/GenBank/DDBJ databases">
        <title>A de novo genome assembly of a pear dwarfing rootstock.</title>
        <authorList>
            <person name="Wang F."/>
            <person name="Wang J."/>
            <person name="Li S."/>
            <person name="Zhang Y."/>
            <person name="Fang M."/>
            <person name="Ma L."/>
            <person name="Zhao Y."/>
            <person name="Jiang S."/>
        </authorList>
    </citation>
    <scope>NUCLEOTIDE SEQUENCE [LARGE SCALE GENOMIC DNA]</scope>
    <source>
        <strain evidence="3">S2</strain>
        <tissue evidence="3">Leaf</tissue>
    </source>
</reference>
<evidence type="ECO:0000256" key="1">
    <source>
        <dbReference type="SAM" id="MobiDB-lite"/>
    </source>
</evidence>
<dbReference type="EMBL" id="SMOL01000723">
    <property type="protein sequence ID" value="KAB2600618.1"/>
    <property type="molecule type" value="Genomic_DNA"/>
</dbReference>
<dbReference type="OrthoDB" id="1679871at2759"/>
<keyword evidence="2" id="KW-0812">Transmembrane</keyword>
<keyword evidence="2" id="KW-0472">Membrane</keyword>
<gene>
    <name evidence="3" type="ORF">D8674_040685</name>
</gene>
<dbReference type="PANTHER" id="PTHR33287">
    <property type="entry name" value="OS03G0453550 PROTEIN"/>
    <property type="match status" value="1"/>
</dbReference>
<evidence type="ECO:0000313" key="4">
    <source>
        <dbReference type="Proteomes" id="UP000327157"/>
    </source>
</evidence>
<comment type="caution">
    <text evidence="3">The sequence shown here is derived from an EMBL/GenBank/DDBJ whole genome shotgun (WGS) entry which is preliminary data.</text>
</comment>
<feature type="transmembrane region" description="Helical" evidence="2">
    <location>
        <begin position="206"/>
        <end position="225"/>
    </location>
</feature>
<feature type="region of interest" description="Disordered" evidence="1">
    <location>
        <begin position="1"/>
        <end position="26"/>
    </location>
</feature>
<feature type="compositionally biased region" description="Basic and acidic residues" evidence="1">
    <location>
        <begin position="14"/>
        <end position="26"/>
    </location>
</feature>
<dbReference type="Proteomes" id="UP000327157">
    <property type="component" value="Unassembled WGS sequence"/>
</dbReference>
<organism evidence="3 4">
    <name type="scientific">Pyrus ussuriensis x Pyrus communis</name>
    <dbReference type="NCBI Taxonomy" id="2448454"/>
    <lineage>
        <taxon>Eukaryota</taxon>
        <taxon>Viridiplantae</taxon>
        <taxon>Streptophyta</taxon>
        <taxon>Embryophyta</taxon>
        <taxon>Tracheophyta</taxon>
        <taxon>Spermatophyta</taxon>
        <taxon>Magnoliopsida</taxon>
        <taxon>eudicotyledons</taxon>
        <taxon>Gunneridae</taxon>
        <taxon>Pentapetalae</taxon>
        <taxon>rosids</taxon>
        <taxon>fabids</taxon>
        <taxon>Rosales</taxon>
        <taxon>Rosaceae</taxon>
        <taxon>Amygdaloideae</taxon>
        <taxon>Maleae</taxon>
        <taxon>Pyrus</taxon>
    </lineage>
</organism>
<feature type="compositionally biased region" description="Polar residues" evidence="1">
    <location>
        <begin position="175"/>
        <end position="190"/>
    </location>
</feature>
<feature type="compositionally biased region" description="Low complexity" evidence="1">
    <location>
        <begin position="150"/>
        <end position="162"/>
    </location>
</feature>
<sequence length="265" mass="28924">MSNNQAIGQDDPNDEQKKEREKEIKELEKKIGERESLIREHETRLSSLRSNGLQLGNIYLVFQGVILTATASGAKVITCDGSWLLVTISVLAACPNLAALYLIGHEYIGTISQRDKCLVYCDELNTKLSKLINASPQPNPAARTPPPEQTPTTGGTPQRGETSGPQPDPAARTQPLEQTHTAGGTPQRGETSAAGDDDYWINLKRIVVLFGCMAFFMGVSAIMVFTCRKILCRAVADCKLPSSLSKNCIRLCDEGRSKCLTICRN</sequence>
<proteinExistence type="predicted"/>